<dbReference type="PANTHER" id="PTHR18964">
    <property type="entry name" value="ROK (REPRESSOR, ORF, KINASE) FAMILY"/>
    <property type="match status" value="1"/>
</dbReference>
<sequence>MRIGIDIGGTDTKIGLVDVHNKLLDSVCIPTKAERPADEVIRTVAETALSILDKNGIAMEQCVGVGIGVPGTVDRKKGIVRYSNNIRWEDVPLVKEMSTYLPIPVEIANDADCAALGETIAGAGKECSDVVMITLGTGVGGGVVLDGEIYEGRGIGGSELGHMVIVENGEPCTCGRRGCLEAYASATALKREAKRISKKELTPSEIFALAKQGDPAMKEVVETYIRRLGLGIVNIVNIFRPQLVLLGGGISGQGESLLVPLRRILREECFGGERGDVPEIEEAVLGNNAGIIGAAGLL</sequence>
<comment type="similarity">
    <text evidence="1">Belongs to the ROK (NagC/XylR) family.</text>
</comment>
<dbReference type="InterPro" id="IPR000600">
    <property type="entry name" value="ROK"/>
</dbReference>
<evidence type="ECO:0000313" key="3">
    <source>
        <dbReference type="Proteomes" id="UP001297370"/>
    </source>
</evidence>
<dbReference type="Gene3D" id="3.30.420.40">
    <property type="match status" value="2"/>
</dbReference>
<name>A0AAJ1B522_MEDGN</name>
<evidence type="ECO:0000313" key="2">
    <source>
        <dbReference type="EMBL" id="MCB5619269.1"/>
    </source>
</evidence>
<protein>
    <submittedName>
        <fullName evidence="2">ROK family protein</fullName>
    </submittedName>
</protein>
<organism evidence="2 3">
    <name type="scientific">Mediterraneibacter gnavus</name>
    <name type="common">Ruminococcus gnavus</name>
    <dbReference type="NCBI Taxonomy" id="33038"/>
    <lineage>
        <taxon>Bacteria</taxon>
        <taxon>Bacillati</taxon>
        <taxon>Bacillota</taxon>
        <taxon>Clostridia</taxon>
        <taxon>Lachnospirales</taxon>
        <taxon>Lachnospiraceae</taxon>
        <taxon>Mediterraneibacter</taxon>
    </lineage>
</organism>
<dbReference type="Pfam" id="PF00480">
    <property type="entry name" value="ROK"/>
    <property type="match status" value="1"/>
</dbReference>
<accession>A0AAJ1B522</accession>
<dbReference type="InterPro" id="IPR043129">
    <property type="entry name" value="ATPase_NBD"/>
</dbReference>
<evidence type="ECO:0000256" key="1">
    <source>
        <dbReference type="ARBA" id="ARBA00006479"/>
    </source>
</evidence>
<dbReference type="PANTHER" id="PTHR18964:SF149">
    <property type="entry name" value="BIFUNCTIONAL UDP-N-ACETYLGLUCOSAMINE 2-EPIMERASE_N-ACETYLMANNOSAMINE KINASE"/>
    <property type="match status" value="1"/>
</dbReference>
<dbReference type="EMBL" id="JAJBOM010000010">
    <property type="protein sequence ID" value="MCB5619269.1"/>
    <property type="molecule type" value="Genomic_DNA"/>
</dbReference>
<gene>
    <name evidence="2" type="ORF">LIQ08_08905</name>
</gene>
<comment type="caution">
    <text evidence="2">The sequence shown here is derived from an EMBL/GenBank/DDBJ whole genome shotgun (WGS) entry which is preliminary data.</text>
</comment>
<dbReference type="Proteomes" id="UP001297370">
    <property type="component" value="Unassembled WGS sequence"/>
</dbReference>
<reference evidence="2" key="1">
    <citation type="submission" date="2021-10" db="EMBL/GenBank/DDBJ databases">
        <title>Collection of gut derived symbiotic bacterial strains cultured from healthy donors.</title>
        <authorList>
            <person name="Lin H."/>
            <person name="Littmann E."/>
            <person name="Claire K."/>
            <person name="Pamer E."/>
        </authorList>
    </citation>
    <scope>NUCLEOTIDE SEQUENCE</scope>
    <source>
        <strain evidence="2">MSK.23.18</strain>
    </source>
</reference>
<proteinExistence type="inferred from homology"/>
<dbReference type="AlphaFoldDB" id="A0AAJ1B522"/>
<dbReference type="SUPFAM" id="SSF53067">
    <property type="entry name" value="Actin-like ATPase domain"/>
    <property type="match status" value="1"/>
</dbReference>